<dbReference type="InterPro" id="IPR052934">
    <property type="entry name" value="Methyl-DNA_Rec/Restrict_Enz"/>
</dbReference>
<protein>
    <submittedName>
        <fullName evidence="1">Uncharacterized protein</fullName>
    </submittedName>
</protein>
<dbReference type="Proteomes" id="UP001152599">
    <property type="component" value="Unassembled WGS sequence"/>
</dbReference>
<dbReference type="EMBL" id="JANCMU010000004">
    <property type="protein sequence ID" value="MDG4946366.1"/>
    <property type="molecule type" value="Genomic_DNA"/>
</dbReference>
<keyword evidence="2" id="KW-1185">Reference proteome</keyword>
<dbReference type="SUPFAM" id="SSF52540">
    <property type="entry name" value="P-loop containing nucleoside triphosphate hydrolases"/>
    <property type="match status" value="1"/>
</dbReference>
<dbReference type="AlphaFoldDB" id="A0A9X4RV68"/>
<sequence>MKLDITSLYFNGDTKTKGNTASWGTALGQQRPNYPISVEGAQELVDLIKDNHITFTPSTNPNHKANIKHITDERIVASGRFDKIYINQIEFNGPFFLLVVEDVNNSHKGRKILKYNNKISINGESNEEFYKKIQSYFGEDACWFVYDISAIKGRLHMSAVKVSDHPEEYEDATERKDHWESLINDYSNIKALFKKFLLDVHNIKYESTANEYLKSMPKIERWFKENGLATSDYQIFDIRNDNSKIQHYLNNEYQEQWKELNNENNRWYVSPWNRWLEFIEWYNGQIDLGMQNNDFIKFDIEKFEADCNESGLLLESNLITRYIASLASKPFVLLSGLSGSGKSKLAEAFAQWICESEEQYAMIPVGADWTNKEPLLGYPNALKDNEYVKPDNPALDVLIRAQSNPQKPYFLILDEMNLSHVERYFADFLSTMESNNMIDLHNFKDESGNNMEVKNIPCSVSLPKNLFIVGTVNIDETTYMFSPKVLDRANTIEFRVNKDQIDQFLQNANNVNLSILKGKGVKMAIDFIKLINGKDEDEDKIKLNDKQKNIIISFFEELQKSGAEFGYRTAYEISKLVYQLNTFGISDSNEQLDIAIMQKLLPKLHGSRSKLRRTLKPLAKLCVVKEGDDFDKQYFNNFENIDFEKDENIKFKLSFEKIMRMYNNAVENGFASYAEA</sequence>
<organism evidence="1 2">
    <name type="scientific">Profundicola chukchiensis</name>
    <dbReference type="NCBI Taxonomy" id="2961959"/>
    <lineage>
        <taxon>Bacteria</taxon>
        <taxon>Pseudomonadati</taxon>
        <taxon>Bacteroidota</taxon>
        <taxon>Flavobacteriia</taxon>
        <taxon>Flavobacteriales</taxon>
        <taxon>Weeksellaceae</taxon>
        <taxon>Profundicola</taxon>
    </lineage>
</organism>
<dbReference type="Gene3D" id="3.40.50.300">
    <property type="entry name" value="P-loop containing nucleotide triphosphate hydrolases"/>
    <property type="match status" value="1"/>
</dbReference>
<proteinExistence type="predicted"/>
<name>A0A9X4RV68_9FLAO</name>
<gene>
    <name evidence="1" type="ORF">NMK71_08065</name>
</gene>
<dbReference type="InterPro" id="IPR027417">
    <property type="entry name" value="P-loop_NTPase"/>
</dbReference>
<reference evidence="1" key="1">
    <citation type="submission" date="2022-07" db="EMBL/GenBank/DDBJ databases">
        <title>Description and genome-wide analysis of Profundicola chukchiensis gen. nov., sp. nov., marine bacteria isolated from bottom sediments of the Chukchi Sea.</title>
        <authorList>
            <person name="Romanenko L."/>
            <person name="Otstavnykh N."/>
            <person name="Kurilenko V."/>
            <person name="Eremeev V."/>
            <person name="Velansky P."/>
            <person name="Mikhailov V."/>
            <person name="Isaeva M."/>
        </authorList>
    </citation>
    <scope>NUCLEOTIDE SEQUENCE</scope>
    <source>
        <strain evidence="1">KMM 9713</strain>
    </source>
</reference>
<dbReference type="PANTHER" id="PTHR37291">
    <property type="entry name" value="5-METHYLCYTOSINE-SPECIFIC RESTRICTION ENZYME B"/>
    <property type="match status" value="1"/>
</dbReference>
<comment type="caution">
    <text evidence="1">The sequence shown here is derived from an EMBL/GenBank/DDBJ whole genome shotgun (WGS) entry which is preliminary data.</text>
</comment>
<dbReference type="RefSeq" id="WP_304420775.1">
    <property type="nucleotide sequence ID" value="NZ_JANCMU010000004.1"/>
</dbReference>
<accession>A0A9X4RV68</accession>
<evidence type="ECO:0000313" key="2">
    <source>
        <dbReference type="Proteomes" id="UP001152599"/>
    </source>
</evidence>
<evidence type="ECO:0000313" key="1">
    <source>
        <dbReference type="EMBL" id="MDG4946366.1"/>
    </source>
</evidence>
<dbReference type="PANTHER" id="PTHR37291:SF1">
    <property type="entry name" value="TYPE IV METHYL-DIRECTED RESTRICTION ENZYME ECOKMCRB SUBUNIT"/>
    <property type="match status" value="1"/>
</dbReference>